<name>A0A1H0WYJ2_9BACI</name>
<evidence type="ECO:0000256" key="2">
    <source>
        <dbReference type="ARBA" id="ARBA00022969"/>
    </source>
</evidence>
<accession>A0A1H0WYJ2</accession>
<dbReference type="GO" id="GO:0003810">
    <property type="term" value="F:protein-glutamine gamma-glutamyltransferase activity"/>
    <property type="evidence" value="ECO:0007669"/>
    <property type="project" value="InterPro"/>
</dbReference>
<keyword evidence="1 4" id="KW-0808">Transferase</keyword>
<evidence type="ECO:0000313" key="5">
    <source>
        <dbReference type="Proteomes" id="UP000199159"/>
    </source>
</evidence>
<gene>
    <name evidence="4" type="ORF">SAMN05216565_11958</name>
</gene>
<evidence type="ECO:0000313" key="4">
    <source>
        <dbReference type="EMBL" id="SDP95814.1"/>
    </source>
</evidence>
<dbReference type="NCBIfam" id="NF002869">
    <property type="entry name" value="PRK03187.1"/>
    <property type="match status" value="1"/>
</dbReference>
<reference evidence="5" key="1">
    <citation type="submission" date="2016-10" db="EMBL/GenBank/DDBJ databases">
        <authorList>
            <person name="Varghese N."/>
            <person name="Submissions S."/>
        </authorList>
    </citation>
    <scope>NUCLEOTIDE SEQUENCE [LARGE SCALE GENOMIC DNA]</scope>
    <source>
        <strain evidence="5">IBRC-M10078</strain>
    </source>
</reference>
<keyword evidence="5" id="KW-1185">Reference proteome</keyword>
<dbReference type="Proteomes" id="UP000199159">
    <property type="component" value="Unassembled WGS sequence"/>
</dbReference>
<organism evidence="4 5">
    <name type="scientific">Litchfieldia salsa</name>
    <dbReference type="NCBI Taxonomy" id="930152"/>
    <lineage>
        <taxon>Bacteria</taxon>
        <taxon>Bacillati</taxon>
        <taxon>Bacillota</taxon>
        <taxon>Bacilli</taxon>
        <taxon>Bacillales</taxon>
        <taxon>Bacillaceae</taxon>
        <taxon>Litchfieldia</taxon>
    </lineage>
</organism>
<evidence type="ECO:0000256" key="1">
    <source>
        <dbReference type="ARBA" id="ARBA00022679"/>
    </source>
</evidence>
<proteinExistence type="inferred from homology"/>
<dbReference type="EMBL" id="FNJU01000019">
    <property type="protein sequence ID" value="SDP95814.1"/>
    <property type="molecule type" value="Genomic_DNA"/>
</dbReference>
<dbReference type="HAMAP" id="MF_00727">
    <property type="entry name" value="Tgl"/>
    <property type="match status" value="1"/>
</dbReference>
<sequence length="271" mass="31298">MIRIKGMTIHPTNENLPSLTKQETNIIKIMANQQSIHEYDSFEQLIFEIKLRLETVRAAEELNNSGVKFATFATSKCNESYWELINTGAFVITDHITPSEAILDIFKHGNKYAFECATAMVIVFYKAIHDSISQDSFNQLFSELVLYDWHYDKDLGLTTTRENEFIPGDCIYFKNPEFDPETPYWRGENAIVIDEDLYYGHGIGLKDANEIITHLNDHRKMNASESAYMLDQVSRPDYRSLSKYEAHTRRIHYQRPTSLSTAIIGSSLYII</sequence>
<dbReference type="InterPro" id="IPR020916">
    <property type="entry name" value="Gln_gamma-glutamylTfrase_bac"/>
</dbReference>
<dbReference type="RefSeq" id="WP_175490421.1">
    <property type="nucleotide sequence ID" value="NZ_FNJU01000019.1"/>
</dbReference>
<dbReference type="GO" id="GO:0030435">
    <property type="term" value="P:sporulation resulting in formation of a cellular spore"/>
    <property type="evidence" value="ECO:0007669"/>
    <property type="project" value="UniProtKB-KW"/>
</dbReference>
<keyword evidence="3" id="KW-0012">Acyltransferase</keyword>
<evidence type="ECO:0000256" key="3">
    <source>
        <dbReference type="ARBA" id="ARBA00023315"/>
    </source>
</evidence>
<dbReference type="AlphaFoldDB" id="A0A1H0WYJ2"/>
<dbReference type="Pfam" id="PF20085">
    <property type="entry name" value="TGL"/>
    <property type="match status" value="1"/>
</dbReference>
<dbReference type="STRING" id="930152.SAMN05216565_11958"/>
<keyword evidence="2" id="KW-0749">Sporulation</keyword>
<protein>
    <submittedName>
        <fullName evidence="4">Protein-glutamine gamma-glutamyltransferase</fullName>
    </submittedName>
</protein>